<evidence type="ECO:0000313" key="4">
    <source>
        <dbReference type="Proteomes" id="UP000316598"/>
    </source>
</evidence>
<gene>
    <name evidence="3" type="ORF">Pla22_43800</name>
</gene>
<dbReference type="EMBL" id="SJPI01000003">
    <property type="protein sequence ID" value="TWT49188.1"/>
    <property type="molecule type" value="Genomic_DNA"/>
</dbReference>
<feature type="coiled-coil region" evidence="1">
    <location>
        <begin position="64"/>
        <end position="119"/>
    </location>
</feature>
<proteinExistence type="predicted"/>
<keyword evidence="2" id="KW-0812">Transmembrane</keyword>
<keyword evidence="1" id="KW-0175">Coiled coil</keyword>
<dbReference type="Proteomes" id="UP000316598">
    <property type="component" value="Unassembled WGS sequence"/>
</dbReference>
<sequence>MLIAPLNEFLLEASSMTSFVTPVFGLSGYQVIAGLATVYLGLIACWGIYWLVYGNAERKRHDSLASLTATVRKQEKNLASMQHEFTLAFEAFKAGNARIESLKLEIIELNHRVEQLESAQFEIEQTIRVSSDDVVAANSAPAADDLILSMHQPQMDGISPEMLDFVVDDTYGLVYKTTPDHPDDLTELWGIGAVNQQRLNEHGVFFFEQIAHWTQEHVSAFNDILGFKGRIEREGWVSQATDRVQSDRKVA</sequence>
<protein>
    <submittedName>
        <fullName evidence="3">NADH dehydrogenase subunit E</fullName>
    </submittedName>
</protein>
<keyword evidence="2" id="KW-0472">Membrane</keyword>
<feature type="transmembrane region" description="Helical" evidence="2">
    <location>
        <begin position="31"/>
        <end position="52"/>
    </location>
</feature>
<evidence type="ECO:0000256" key="2">
    <source>
        <dbReference type="SAM" id="Phobius"/>
    </source>
</evidence>
<keyword evidence="4" id="KW-1185">Reference proteome</keyword>
<evidence type="ECO:0000313" key="3">
    <source>
        <dbReference type="EMBL" id="TWT49188.1"/>
    </source>
</evidence>
<organism evidence="3 4">
    <name type="scientific">Rubripirellula amarantea</name>
    <dbReference type="NCBI Taxonomy" id="2527999"/>
    <lineage>
        <taxon>Bacteria</taxon>
        <taxon>Pseudomonadati</taxon>
        <taxon>Planctomycetota</taxon>
        <taxon>Planctomycetia</taxon>
        <taxon>Pirellulales</taxon>
        <taxon>Pirellulaceae</taxon>
        <taxon>Rubripirellula</taxon>
    </lineage>
</organism>
<evidence type="ECO:0000256" key="1">
    <source>
        <dbReference type="SAM" id="Coils"/>
    </source>
</evidence>
<comment type="caution">
    <text evidence="3">The sequence shown here is derived from an EMBL/GenBank/DDBJ whole genome shotgun (WGS) entry which is preliminary data.</text>
</comment>
<dbReference type="AlphaFoldDB" id="A0A5C5WEE0"/>
<reference evidence="3 4" key="1">
    <citation type="submission" date="2019-02" db="EMBL/GenBank/DDBJ databases">
        <title>Deep-cultivation of Planctomycetes and their phenomic and genomic characterization uncovers novel biology.</title>
        <authorList>
            <person name="Wiegand S."/>
            <person name="Jogler M."/>
            <person name="Boedeker C."/>
            <person name="Pinto D."/>
            <person name="Vollmers J."/>
            <person name="Rivas-Marin E."/>
            <person name="Kohn T."/>
            <person name="Peeters S.H."/>
            <person name="Heuer A."/>
            <person name="Rast P."/>
            <person name="Oberbeckmann S."/>
            <person name="Bunk B."/>
            <person name="Jeske O."/>
            <person name="Meyerdierks A."/>
            <person name="Storesund J.E."/>
            <person name="Kallscheuer N."/>
            <person name="Luecker S."/>
            <person name="Lage O.M."/>
            <person name="Pohl T."/>
            <person name="Merkel B.J."/>
            <person name="Hornburger P."/>
            <person name="Mueller R.-W."/>
            <person name="Bruemmer F."/>
            <person name="Labrenz M."/>
            <person name="Spormann A.M."/>
            <person name="Op Den Camp H."/>
            <person name="Overmann J."/>
            <person name="Amann R."/>
            <person name="Jetten M.S.M."/>
            <person name="Mascher T."/>
            <person name="Medema M.H."/>
            <person name="Devos D.P."/>
            <person name="Kaster A.-K."/>
            <person name="Ovreas L."/>
            <person name="Rohde M."/>
            <person name="Galperin M.Y."/>
            <person name="Jogler C."/>
        </authorList>
    </citation>
    <scope>NUCLEOTIDE SEQUENCE [LARGE SCALE GENOMIC DNA]</scope>
    <source>
        <strain evidence="3 4">Pla22</strain>
    </source>
</reference>
<dbReference type="OrthoDB" id="9807941at2"/>
<accession>A0A5C5WEE0</accession>
<name>A0A5C5WEE0_9BACT</name>
<keyword evidence="2" id="KW-1133">Transmembrane helix</keyword>
<dbReference type="RefSeq" id="WP_146516743.1">
    <property type="nucleotide sequence ID" value="NZ_SJPI01000003.1"/>
</dbReference>